<evidence type="ECO:0000256" key="9">
    <source>
        <dbReference type="RuleBase" id="RU000394"/>
    </source>
</evidence>
<keyword evidence="7" id="KW-0206">Cytoskeleton</keyword>
<comment type="caution">
    <text evidence="13">The sequence shown here is derived from an EMBL/GenBank/DDBJ whole genome shotgun (WGS) entry which is preliminary data.</text>
</comment>
<keyword evidence="2" id="KW-0963">Cytoplasm</keyword>
<evidence type="ECO:0000256" key="6">
    <source>
        <dbReference type="ARBA" id="ARBA00023175"/>
    </source>
</evidence>
<accession>A0ABR1G1H2</accession>
<protein>
    <recommendedName>
        <fullName evidence="9">Kinesin-like protein</fullName>
    </recommendedName>
</protein>
<sequence>MTEDAGGQNLTVAVRLRPLNKREEQKKVAKVVRSSQNRVVVSAGARGGPDRTYNYDKVFSPYATQEHVFDSLVSPVVDEVLAGFNCTVFAYGPTGTGKTHTMEGSLEEPAEMGLIPRCARALYERLERRDADFQVKASCLEVYNEELSDLLDEAAGAARPSSGGGGGSAAMAAATAKPGAGKRALRLVQTAGEGAVTCANLEEVACGTLDDCVQVLRRGSRARHTAATLCNDKSSRSHAIYTLKVCVRTLTEDGRDLVVNGQLNLVDLAGSECVGRSGATAGRAREAGSINQSLLSLGRVIAALVSGGDSKYVPYRDSKLTRLLQDSLGGKAKTTLIATVSPGRDACDETLSTLQYALRARSITNKPEQHARYHGKALVKAHAKEVDDLQRLLAAQRDKQGGVLVPADQWDDMQNLLANKKAELEELGEALAESREARVAAEKAYDDERERADDERIKREAAEERLARERARRRAKAALEAEARAHAETRAVERARAAAEARLLDDGAKLKGAVTARARRIWTPRVSELRGDARGGPGPGRGRPEPRGPRPARRRAAARREPRGPRGRAQGARRRRGRRGRFGAGARDGALATCVAGFSAAVAALVGDVRAAAAADADASARRKAEWAPLRARGAARGRVRAAAAALAGEASARAAALAETLDAVAGDVAAVNETANRAARVAMDAEDAAADAAFRATEARQAEQGAELARAVDALLAAEFAKREARRGLRRRARGRRATRGDDLAARAPRCERASTPWRTTRCPRGARRRSAGSRTSRRRRRRASTPPRGAAARRVAKAAEAADAGRR</sequence>
<dbReference type="EMBL" id="JBBJCI010000145">
    <property type="protein sequence ID" value="KAK7242351.1"/>
    <property type="molecule type" value="Genomic_DNA"/>
</dbReference>
<evidence type="ECO:0000256" key="4">
    <source>
        <dbReference type="ARBA" id="ARBA00022741"/>
    </source>
</evidence>
<keyword evidence="10" id="KW-0175">Coiled coil</keyword>
<feature type="binding site" evidence="8">
    <location>
        <begin position="92"/>
        <end position="99"/>
    </location>
    <ligand>
        <name>ATP</name>
        <dbReference type="ChEBI" id="CHEBI:30616"/>
    </ligand>
</feature>
<dbReference type="Gene3D" id="3.40.850.10">
    <property type="entry name" value="Kinesin motor domain"/>
    <property type="match status" value="1"/>
</dbReference>
<feature type="domain" description="Kinesin motor" evidence="12">
    <location>
        <begin position="9"/>
        <end position="363"/>
    </location>
</feature>
<dbReference type="Proteomes" id="UP001363151">
    <property type="component" value="Unassembled WGS sequence"/>
</dbReference>
<feature type="compositionally biased region" description="Basic residues" evidence="11">
    <location>
        <begin position="766"/>
        <end position="785"/>
    </location>
</feature>
<evidence type="ECO:0000313" key="14">
    <source>
        <dbReference type="Proteomes" id="UP001363151"/>
    </source>
</evidence>
<dbReference type="SMART" id="SM00129">
    <property type="entry name" value="KISc"/>
    <property type="match status" value="1"/>
</dbReference>
<name>A0ABR1G1H2_AURAN</name>
<keyword evidence="4 8" id="KW-0547">Nucleotide-binding</keyword>
<feature type="region of interest" description="Disordered" evidence="11">
    <location>
        <begin position="727"/>
        <end position="809"/>
    </location>
</feature>
<evidence type="ECO:0000256" key="3">
    <source>
        <dbReference type="ARBA" id="ARBA00022701"/>
    </source>
</evidence>
<dbReference type="InterPro" id="IPR047149">
    <property type="entry name" value="KIF11-like"/>
</dbReference>
<dbReference type="PROSITE" id="PS00411">
    <property type="entry name" value="KINESIN_MOTOR_1"/>
    <property type="match status" value="1"/>
</dbReference>
<feature type="compositionally biased region" description="Basic and acidic residues" evidence="11">
    <location>
        <begin position="740"/>
        <end position="754"/>
    </location>
</feature>
<dbReference type="Pfam" id="PF00225">
    <property type="entry name" value="Kinesin"/>
    <property type="match status" value="1"/>
</dbReference>
<evidence type="ECO:0000256" key="10">
    <source>
        <dbReference type="SAM" id="Coils"/>
    </source>
</evidence>
<evidence type="ECO:0000259" key="12">
    <source>
        <dbReference type="PROSITE" id="PS50067"/>
    </source>
</evidence>
<dbReference type="PANTHER" id="PTHR47970:SF12">
    <property type="entry name" value="KINESIN FAMILY MEMBER 11"/>
    <property type="match status" value="1"/>
</dbReference>
<keyword evidence="14" id="KW-1185">Reference proteome</keyword>
<comment type="subcellular location">
    <subcellularLocation>
        <location evidence="1">Cytoplasm</location>
        <location evidence="1">Cytoskeleton</location>
    </subcellularLocation>
</comment>
<dbReference type="InterPro" id="IPR027417">
    <property type="entry name" value="P-loop_NTPase"/>
</dbReference>
<organism evidence="13 14">
    <name type="scientific">Aureococcus anophagefferens</name>
    <name type="common">Harmful bloom alga</name>
    <dbReference type="NCBI Taxonomy" id="44056"/>
    <lineage>
        <taxon>Eukaryota</taxon>
        <taxon>Sar</taxon>
        <taxon>Stramenopiles</taxon>
        <taxon>Ochrophyta</taxon>
        <taxon>Pelagophyceae</taxon>
        <taxon>Pelagomonadales</taxon>
        <taxon>Pelagomonadaceae</taxon>
        <taxon>Aureococcus</taxon>
    </lineage>
</organism>
<evidence type="ECO:0000256" key="1">
    <source>
        <dbReference type="ARBA" id="ARBA00004245"/>
    </source>
</evidence>
<proteinExistence type="inferred from homology"/>
<keyword evidence="6 8" id="KW-0505">Motor protein</keyword>
<evidence type="ECO:0000313" key="13">
    <source>
        <dbReference type="EMBL" id="KAK7242351.1"/>
    </source>
</evidence>
<feature type="region of interest" description="Disordered" evidence="11">
    <location>
        <begin position="525"/>
        <end position="583"/>
    </location>
</feature>
<gene>
    <name evidence="13" type="ORF">SO694_00012221</name>
</gene>
<keyword evidence="5 8" id="KW-0067">ATP-binding</keyword>
<dbReference type="SUPFAM" id="SSF52540">
    <property type="entry name" value="P-loop containing nucleoside triphosphate hydrolases"/>
    <property type="match status" value="1"/>
</dbReference>
<dbReference type="PROSITE" id="PS50067">
    <property type="entry name" value="KINESIN_MOTOR_2"/>
    <property type="match status" value="1"/>
</dbReference>
<dbReference type="PRINTS" id="PR00380">
    <property type="entry name" value="KINESINHEAVY"/>
</dbReference>
<reference evidence="13 14" key="1">
    <citation type="submission" date="2024-03" db="EMBL/GenBank/DDBJ databases">
        <title>Aureococcus anophagefferens CCMP1851 and Kratosvirus quantuckense: Draft genome of a second virus-susceptible host strain in the model system.</title>
        <authorList>
            <person name="Chase E."/>
            <person name="Truchon A.R."/>
            <person name="Schepens W."/>
            <person name="Wilhelm S.W."/>
        </authorList>
    </citation>
    <scope>NUCLEOTIDE SEQUENCE [LARGE SCALE GENOMIC DNA]</scope>
    <source>
        <strain evidence="13 14">CCMP1851</strain>
    </source>
</reference>
<feature type="compositionally biased region" description="Basic residues" evidence="11">
    <location>
        <begin position="729"/>
        <end position="739"/>
    </location>
</feature>
<feature type="compositionally biased region" description="Low complexity" evidence="11">
    <location>
        <begin position="786"/>
        <end position="809"/>
    </location>
</feature>
<evidence type="ECO:0000256" key="8">
    <source>
        <dbReference type="PROSITE-ProRule" id="PRU00283"/>
    </source>
</evidence>
<dbReference type="InterPro" id="IPR019821">
    <property type="entry name" value="Kinesin_motor_CS"/>
</dbReference>
<dbReference type="PANTHER" id="PTHR47970">
    <property type="entry name" value="KINESIN-LIKE PROTEIN KIF11"/>
    <property type="match status" value="1"/>
</dbReference>
<keyword evidence="3 9" id="KW-0493">Microtubule</keyword>
<dbReference type="InterPro" id="IPR036961">
    <property type="entry name" value="Kinesin_motor_dom_sf"/>
</dbReference>
<feature type="coiled-coil region" evidence="10">
    <location>
        <begin position="379"/>
        <end position="472"/>
    </location>
</feature>
<evidence type="ECO:0000256" key="2">
    <source>
        <dbReference type="ARBA" id="ARBA00022490"/>
    </source>
</evidence>
<dbReference type="InterPro" id="IPR001752">
    <property type="entry name" value="Kinesin_motor_dom"/>
</dbReference>
<comment type="similarity">
    <text evidence="8 9">Belongs to the TRAFAC class myosin-kinesin ATPase superfamily. Kinesin family.</text>
</comment>
<evidence type="ECO:0000256" key="7">
    <source>
        <dbReference type="ARBA" id="ARBA00023212"/>
    </source>
</evidence>
<evidence type="ECO:0000256" key="5">
    <source>
        <dbReference type="ARBA" id="ARBA00022840"/>
    </source>
</evidence>
<feature type="compositionally biased region" description="Basic residues" evidence="11">
    <location>
        <begin position="571"/>
        <end position="581"/>
    </location>
</feature>
<evidence type="ECO:0000256" key="11">
    <source>
        <dbReference type="SAM" id="MobiDB-lite"/>
    </source>
</evidence>